<dbReference type="EMBL" id="AP018802">
    <property type="protein sequence ID" value="BBF55195.1"/>
    <property type="molecule type" value="Genomic_DNA"/>
</dbReference>
<dbReference type="Proteomes" id="UP000281521">
    <property type="component" value="Unassembled WGS sequence"/>
</dbReference>
<gene>
    <name evidence="2" type="ORF">BANRA_03182</name>
    <name evidence="1" type="ORF">E2863_03740</name>
</gene>
<accession>A0A2U9KWK7</accession>
<reference evidence="1 4" key="1">
    <citation type="submission" date="2018-07" db="EMBL/GenBank/DDBJ databases">
        <title>Genomic analysis of colistin resistant EHEC isolated from cattle in Japan.</title>
        <authorList>
            <person name="Kusumoto M."/>
            <person name="Misumi W."/>
            <person name="Ogura Y."/>
            <person name="Hayashi T."/>
            <person name="Akiba M."/>
        </authorList>
    </citation>
    <scope>NUCLEOTIDE SEQUENCE [LARGE SCALE GENOMIC DNA]</scope>
    <source>
        <strain evidence="1 4">E2863</strain>
    </source>
</reference>
<proteinExistence type="predicted"/>
<dbReference type="RefSeq" id="WP_001344959.1">
    <property type="nucleotide sequence ID" value="NZ_JASMUQ010000050.1"/>
</dbReference>
<evidence type="ECO:0000313" key="1">
    <source>
        <dbReference type="EMBL" id="BBF55195.1"/>
    </source>
</evidence>
<protein>
    <submittedName>
        <fullName evidence="2">Uncharacterized protein</fullName>
    </submittedName>
</protein>
<name>A0A2U9KWK7_ECOLX</name>
<reference evidence="2 3" key="2">
    <citation type="submission" date="2018-10" db="EMBL/GenBank/DDBJ databases">
        <authorList>
            <person name="Noll B N."/>
        </authorList>
    </citation>
    <scope>NUCLEOTIDE SEQUENCE [LARGE SCALE GENOMIC DNA]</scope>
    <source>
        <strain evidence="2">Ecoli022</strain>
    </source>
</reference>
<dbReference type="EMBL" id="UWXJ01000001">
    <property type="protein sequence ID" value="VCY84506.1"/>
    <property type="molecule type" value="Genomic_DNA"/>
</dbReference>
<dbReference type="AlphaFoldDB" id="A0A2U9KWK7"/>
<dbReference type="Proteomes" id="UP000281900">
    <property type="component" value="Chromosome"/>
</dbReference>
<evidence type="ECO:0000313" key="2">
    <source>
        <dbReference type="EMBL" id="VCY84506.1"/>
    </source>
</evidence>
<sequence>MVATSDPDHAPDMSEYNVMLGIREEYFDAPNLGRLILDVWSNPGFVSPDESKQYHPGCGAGSSFTGL</sequence>
<evidence type="ECO:0000313" key="4">
    <source>
        <dbReference type="Proteomes" id="UP000281900"/>
    </source>
</evidence>
<organism evidence="2 3">
    <name type="scientific">Escherichia coli</name>
    <dbReference type="NCBI Taxonomy" id="562"/>
    <lineage>
        <taxon>Bacteria</taxon>
        <taxon>Pseudomonadati</taxon>
        <taxon>Pseudomonadota</taxon>
        <taxon>Gammaproteobacteria</taxon>
        <taxon>Enterobacterales</taxon>
        <taxon>Enterobacteriaceae</taxon>
        <taxon>Escherichia</taxon>
    </lineage>
</organism>
<evidence type="ECO:0000313" key="3">
    <source>
        <dbReference type="Proteomes" id="UP000281521"/>
    </source>
</evidence>